<reference evidence="1" key="1">
    <citation type="submission" date="2019-08" db="EMBL/GenBank/DDBJ databases">
        <title>The genome of the North American firefly Photinus pyralis.</title>
        <authorList>
            <consortium name="Photinus pyralis genome working group"/>
            <person name="Fallon T.R."/>
            <person name="Sander Lower S.E."/>
            <person name="Weng J.-K."/>
        </authorList>
    </citation>
    <scope>NUCLEOTIDE SEQUENCE</scope>
    <source>
        <strain evidence="1">TRF0915ILg1</strain>
        <tissue evidence="1">Whole body</tissue>
    </source>
</reference>
<name>A0A8K0D8D8_IGNLU</name>
<evidence type="ECO:0000313" key="2">
    <source>
        <dbReference type="Proteomes" id="UP000801492"/>
    </source>
</evidence>
<organism evidence="1 2">
    <name type="scientific">Ignelater luminosus</name>
    <name type="common">Cucubano</name>
    <name type="synonym">Pyrophorus luminosus</name>
    <dbReference type="NCBI Taxonomy" id="2038154"/>
    <lineage>
        <taxon>Eukaryota</taxon>
        <taxon>Metazoa</taxon>
        <taxon>Ecdysozoa</taxon>
        <taxon>Arthropoda</taxon>
        <taxon>Hexapoda</taxon>
        <taxon>Insecta</taxon>
        <taxon>Pterygota</taxon>
        <taxon>Neoptera</taxon>
        <taxon>Endopterygota</taxon>
        <taxon>Coleoptera</taxon>
        <taxon>Polyphaga</taxon>
        <taxon>Elateriformia</taxon>
        <taxon>Elateroidea</taxon>
        <taxon>Elateridae</taxon>
        <taxon>Agrypninae</taxon>
        <taxon>Pyrophorini</taxon>
        <taxon>Ignelater</taxon>
    </lineage>
</organism>
<comment type="caution">
    <text evidence="1">The sequence shown here is derived from an EMBL/GenBank/DDBJ whole genome shotgun (WGS) entry which is preliminary data.</text>
</comment>
<gene>
    <name evidence="1" type="ORF">ILUMI_05096</name>
</gene>
<evidence type="ECO:0000313" key="1">
    <source>
        <dbReference type="EMBL" id="KAF2901089.1"/>
    </source>
</evidence>
<sequence>MPAARRPRDVARGDDWKKVTISLATKSLMSSPNDFVDQFKKFTRGHKLPGAKQLSVSTYRQFTSSLLEAMIVAEVMHQMPYNVQSLWAVVSNRNFASALGFLEGRVMVHDVIRQRLGYSTF</sequence>
<proteinExistence type="predicted"/>
<dbReference type="EMBL" id="VTPC01001887">
    <property type="protein sequence ID" value="KAF2901089.1"/>
    <property type="molecule type" value="Genomic_DNA"/>
</dbReference>
<accession>A0A8K0D8D8</accession>
<dbReference type="AlphaFoldDB" id="A0A8K0D8D8"/>
<protein>
    <submittedName>
        <fullName evidence="1">Uncharacterized protein</fullName>
    </submittedName>
</protein>
<dbReference type="Proteomes" id="UP000801492">
    <property type="component" value="Unassembled WGS sequence"/>
</dbReference>
<keyword evidence="2" id="KW-1185">Reference proteome</keyword>